<evidence type="ECO:0000256" key="2">
    <source>
        <dbReference type="ARBA" id="ARBA00022523"/>
    </source>
</evidence>
<organism evidence="6 7">
    <name type="scientific">Brassica rapa subsp. trilocularis</name>
    <dbReference type="NCBI Taxonomy" id="1813537"/>
    <lineage>
        <taxon>Eukaryota</taxon>
        <taxon>Viridiplantae</taxon>
        <taxon>Streptophyta</taxon>
        <taxon>Embryophyta</taxon>
        <taxon>Tracheophyta</taxon>
        <taxon>Spermatophyta</taxon>
        <taxon>Magnoliopsida</taxon>
        <taxon>eudicotyledons</taxon>
        <taxon>Gunneridae</taxon>
        <taxon>Pentapetalae</taxon>
        <taxon>rosids</taxon>
        <taxon>malvids</taxon>
        <taxon>Brassicales</taxon>
        <taxon>Brassicaceae</taxon>
        <taxon>Brassiceae</taxon>
        <taxon>Brassica</taxon>
    </lineage>
</organism>
<keyword evidence="7" id="KW-1185">Reference proteome</keyword>
<reference evidence="6 7" key="1">
    <citation type="submission" date="2021-03" db="EMBL/GenBank/DDBJ databases">
        <authorList>
            <person name="King G.J."/>
            <person name="Bancroft I."/>
            <person name="Baten A."/>
            <person name="Bloomfield J."/>
            <person name="Borpatragohain P."/>
            <person name="He Z."/>
            <person name="Irish N."/>
            <person name="Irwin J."/>
            <person name="Liu K."/>
            <person name="Mauleon R.P."/>
            <person name="Moore J."/>
            <person name="Morris R."/>
            <person name="Ostergaard L."/>
            <person name="Wang B."/>
            <person name="Wells R."/>
        </authorList>
    </citation>
    <scope>NUCLEOTIDE SEQUENCE [LARGE SCALE GENOMIC DNA]</scope>
    <source>
        <strain evidence="6">R-o-18</strain>
        <tissue evidence="6">Leaf</tissue>
    </source>
</reference>
<sequence>MTYQPPSGEIGADALVIKLATGLPDVTANPALTESLFKSEPPYNVEGNHSSSVYIEDPATKWGFRIGSFSRFYWKKSG</sequence>
<keyword evidence="2" id="KW-0052">Apoplast</keyword>
<evidence type="ECO:0008006" key="8">
    <source>
        <dbReference type="Google" id="ProtNLM"/>
    </source>
</evidence>
<evidence type="ECO:0000256" key="4">
    <source>
        <dbReference type="ARBA" id="ARBA00022729"/>
    </source>
</evidence>
<comment type="caution">
    <text evidence="6">The sequence shown here is derived from an EMBL/GenBank/DDBJ whole genome shotgun (WGS) entry which is preliminary data.</text>
</comment>
<evidence type="ECO:0000313" key="6">
    <source>
        <dbReference type="EMBL" id="KAG5416597.1"/>
    </source>
</evidence>
<gene>
    <name evidence="6" type="primary">A01p058790.1_BraROA</name>
    <name evidence="6" type="ORF">IGI04_004164</name>
</gene>
<evidence type="ECO:0000256" key="1">
    <source>
        <dbReference type="ARBA" id="ARBA00004271"/>
    </source>
</evidence>
<accession>A0ABQ7P0H7</accession>
<proteinExistence type="inferred from homology"/>
<comment type="similarity">
    <text evidence="5">Belongs to the EXORDIUM family.</text>
</comment>
<evidence type="ECO:0000256" key="3">
    <source>
        <dbReference type="ARBA" id="ARBA00022525"/>
    </source>
</evidence>
<evidence type="ECO:0000256" key="5">
    <source>
        <dbReference type="ARBA" id="ARBA00023591"/>
    </source>
</evidence>
<evidence type="ECO:0000313" key="7">
    <source>
        <dbReference type="Proteomes" id="UP000823674"/>
    </source>
</evidence>
<dbReference type="EMBL" id="JADBGQ010000001">
    <property type="protein sequence ID" value="KAG5416597.1"/>
    <property type="molecule type" value="Genomic_DNA"/>
</dbReference>
<name>A0ABQ7P0H7_BRACM</name>
<dbReference type="Pfam" id="PF04674">
    <property type="entry name" value="Phi_1"/>
    <property type="match status" value="1"/>
</dbReference>
<dbReference type="Proteomes" id="UP000823674">
    <property type="component" value="Chromosome A01"/>
</dbReference>
<dbReference type="InterPro" id="IPR006766">
    <property type="entry name" value="EXORDIUM-like"/>
</dbReference>
<keyword evidence="4" id="KW-0732">Signal</keyword>
<comment type="subcellular location">
    <subcellularLocation>
        <location evidence="1">Secreted</location>
        <location evidence="1">Extracellular space</location>
        <location evidence="1">Apoplast</location>
    </subcellularLocation>
</comment>
<keyword evidence="3" id="KW-0964">Secreted</keyword>
<protein>
    <recommendedName>
        <fullName evidence="8">Transaldolase</fullName>
    </recommendedName>
</protein>